<dbReference type="Pfam" id="PF00067">
    <property type="entry name" value="p450"/>
    <property type="match status" value="1"/>
</dbReference>
<keyword evidence="5 6" id="KW-0349">Heme</keyword>
<dbReference type="GO" id="GO:0020037">
    <property type="term" value="F:heme binding"/>
    <property type="evidence" value="ECO:0007669"/>
    <property type="project" value="InterPro"/>
</dbReference>
<accession>A0AAN8F002</accession>
<dbReference type="InterPro" id="IPR036396">
    <property type="entry name" value="Cyt_P450_sf"/>
</dbReference>
<dbReference type="InterPro" id="IPR050182">
    <property type="entry name" value="Cytochrome_P450_fam2"/>
</dbReference>
<gene>
    <name evidence="7" type="ORF">GCK32_010217</name>
</gene>
<dbReference type="SUPFAM" id="SSF48264">
    <property type="entry name" value="Cytochrome P450"/>
    <property type="match status" value="1"/>
</dbReference>
<comment type="caution">
    <text evidence="7">The sequence shown here is derived from an EMBL/GenBank/DDBJ whole genome shotgun (WGS) entry which is preliminary data.</text>
</comment>
<dbReference type="PRINTS" id="PR00463">
    <property type="entry name" value="EP450I"/>
</dbReference>
<proteinExistence type="inferred from homology"/>
<evidence type="ECO:0000256" key="6">
    <source>
        <dbReference type="RuleBase" id="RU000461"/>
    </source>
</evidence>
<evidence type="ECO:0000256" key="5">
    <source>
        <dbReference type="PIRSR" id="PIRSR602401-1"/>
    </source>
</evidence>
<keyword evidence="3 5" id="KW-0408">Iron</keyword>
<dbReference type="AlphaFoldDB" id="A0AAN8F002"/>
<dbReference type="PANTHER" id="PTHR24300:SF375">
    <property type="entry name" value="CYTOCHROME P450 FAMILY"/>
    <property type="match status" value="1"/>
</dbReference>
<reference evidence="7 8" key="1">
    <citation type="submission" date="2019-10" db="EMBL/GenBank/DDBJ databases">
        <title>Assembly and Annotation for the nematode Trichostrongylus colubriformis.</title>
        <authorList>
            <person name="Martin J."/>
        </authorList>
    </citation>
    <scope>NUCLEOTIDE SEQUENCE [LARGE SCALE GENOMIC DNA]</scope>
    <source>
        <strain evidence="7">G859</strain>
        <tissue evidence="7">Whole worm</tissue>
    </source>
</reference>
<evidence type="ECO:0000313" key="8">
    <source>
        <dbReference type="Proteomes" id="UP001331761"/>
    </source>
</evidence>
<evidence type="ECO:0000256" key="1">
    <source>
        <dbReference type="ARBA" id="ARBA00010617"/>
    </source>
</evidence>
<evidence type="ECO:0000256" key="3">
    <source>
        <dbReference type="ARBA" id="ARBA00023004"/>
    </source>
</evidence>
<dbReference type="PRINTS" id="PR00385">
    <property type="entry name" value="P450"/>
</dbReference>
<dbReference type="GO" id="GO:0006805">
    <property type="term" value="P:xenobiotic metabolic process"/>
    <property type="evidence" value="ECO:0007669"/>
    <property type="project" value="TreeGrafter"/>
</dbReference>
<evidence type="ECO:0000313" key="7">
    <source>
        <dbReference type="EMBL" id="KAK5970530.1"/>
    </source>
</evidence>
<dbReference type="GO" id="GO:0016712">
    <property type="term" value="F:oxidoreductase activity, acting on paired donors, with incorporation or reduction of molecular oxygen, reduced flavin or flavoprotein as one donor, and incorporation of one atom of oxygen"/>
    <property type="evidence" value="ECO:0007669"/>
    <property type="project" value="TreeGrafter"/>
</dbReference>
<comment type="similarity">
    <text evidence="1 6">Belongs to the cytochrome P450 family.</text>
</comment>
<organism evidence="7 8">
    <name type="scientific">Trichostrongylus colubriformis</name>
    <name type="common">Black scour worm</name>
    <dbReference type="NCBI Taxonomy" id="6319"/>
    <lineage>
        <taxon>Eukaryota</taxon>
        <taxon>Metazoa</taxon>
        <taxon>Ecdysozoa</taxon>
        <taxon>Nematoda</taxon>
        <taxon>Chromadorea</taxon>
        <taxon>Rhabditida</taxon>
        <taxon>Rhabditina</taxon>
        <taxon>Rhabditomorpha</taxon>
        <taxon>Strongyloidea</taxon>
        <taxon>Trichostrongylidae</taxon>
        <taxon>Trichostrongylus</taxon>
    </lineage>
</organism>
<dbReference type="InterPro" id="IPR017972">
    <property type="entry name" value="Cyt_P450_CS"/>
</dbReference>
<evidence type="ECO:0000256" key="2">
    <source>
        <dbReference type="ARBA" id="ARBA00022723"/>
    </source>
</evidence>
<dbReference type="PROSITE" id="PS00086">
    <property type="entry name" value="CYTOCHROME_P450"/>
    <property type="match status" value="1"/>
</dbReference>
<sequence length="218" mass="24442">MEKNKKLGVASSFDDESLKHTLLDLWSAGQETTATTLKWAFAYLLLHPEVRSKVEQELRDVTQSNRPLSLTDRTSTPYFNAVLTEIHRCAAIFPMNLSRRTNGDTPVGKYTIPDGTSINVQLSLIMSDTKYFPDYSKFDPDRYMTGQKLEQQVVAFGLGKRACLGESLAQSELYLIIGNLLLRFAISEDPAHAPVDKAKAVFGVVRKVTPYHIVFSHT</sequence>
<dbReference type="Proteomes" id="UP001331761">
    <property type="component" value="Unassembled WGS sequence"/>
</dbReference>
<keyword evidence="4 6" id="KW-0503">Monooxygenase</keyword>
<comment type="cofactor">
    <cofactor evidence="5">
        <name>heme</name>
        <dbReference type="ChEBI" id="CHEBI:30413"/>
    </cofactor>
</comment>
<keyword evidence="2 5" id="KW-0479">Metal-binding</keyword>
<dbReference type="InterPro" id="IPR002401">
    <property type="entry name" value="Cyt_P450_E_grp-I"/>
</dbReference>
<dbReference type="EMBL" id="WIXE01018870">
    <property type="protein sequence ID" value="KAK5970530.1"/>
    <property type="molecule type" value="Genomic_DNA"/>
</dbReference>
<protein>
    <submittedName>
        <fullName evidence="7">Unspecific monooxygenase</fullName>
    </submittedName>
</protein>
<keyword evidence="8" id="KW-1185">Reference proteome</keyword>
<keyword evidence="6" id="KW-0560">Oxidoreductase</keyword>
<feature type="binding site" description="axial binding residue" evidence="5">
    <location>
        <position position="163"/>
    </location>
    <ligand>
        <name>heme</name>
        <dbReference type="ChEBI" id="CHEBI:30413"/>
    </ligand>
    <ligandPart>
        <name>Fe</name>
        <dbReference type="ChEBI" id="CHEBI:18248"/>
    </ligandPart>
</feature>
<dbReference type="GO" id="GO:0005737">
    <property type="term" value="C:cytoplasm"/>
    <property type="evidence" value="ECO:0007669"/>
    <property type="project" value="TreeGrafter"/>
</dbReference>
<name>A0AAN8F002_TRICO</name>
<dbReference type="InterPro" id="IPR001128">
    <property type="entry name" value="Cyt_P450"/>
</dbReference>
<dbReference type="PANTHER" id="PTHR24300">
    <property type="entry name" value="CYTOCHROME P450 508A4-RELATED"/>
    <property type="match status" value="1"/>
</dbReference>
<dbReference type="Gene3D" id="1.10.630.10">
    <property type="entry name" value="Cytochrome P450"/>
    <property type="match status" value="1"/>
</dbReference>
<dbReference type="GO" id="GO:0005506">
    <property type="term" value="F:iron ion binding"/>
    <property type="evidence" value="ECO:0007669"/>
    <property type="project" value="InterPro"/>
</dbReference>
<dbReference type="GO" id="GO:0006082">
    <property type="term" value="P:organic acid metabolic process"/>
    <property type="evidence" value="ECO:0007669"/>
    <property type="project" value="TreeGrafter"/>
</dbReference>
<evidence type="ECO:0000256" key="4">
    <source>
        <dbReference type="ARBA" id="ARBA00023033"/>
    </source>
</evidence>